<keyword evidence="8" id="KW-1185">Reference proteome</keyword>
<keyword evidence="2" id="KW-1003">Cell membrane</keyword>
<dbReference type="Pfam" id="PF01810">
    <property type="entry name" value="LysE"/>
    <property type="match status" value="1"/>
</dbReference>
<evidence type="ECO:0000256" key="1">
    <source>
        <dbReference type="ARBA" id="ARBA00004651"/>
    </source>
</evidence>
<evidence type="ECO:0000313" key="8">
    <source>
        <dbReference type="Proteomes" id="UP000233375"/>
    </source>
</evidence>
<name>A0A2N0Z4H3_9BACI</name>
<dbReference type="GO" id="GO:0015171">
    <property type="term" value="F:amino acid transmembrane transporter activity"/>
    <property type="evidence" value="ECO:0007669"/>
    <property type="project" value="TreeGrafter"/>
</dbReference>
<sequence length="207" mass="23179">MYMEVFLVGILAALSPGPDFVVVMKNSLGIGRKYGVVTALGVASALIVHITYTILGFSIILEKSPVIFNLIKLAGAIYLLWLGYKGIRSKAYSENPNEIKGEQKLQTSIGQGFREGFLCNLLNPKAPLFFLSVFSQFLGHDIPNWMRWIYGGETILAIGLWFVLLAILISNNYFRKLYQQYMHWFDRGLGIVLIVFAVTIGITTFLS</sequence>
<keyword evidence="4 6" id="KW-1133">Transmembrane helix</keyword>
<comment type="subcellular location">
    <subcellularLocation>
        <location evidence="1">Cell membrane</location>
        <topology evidence="1">Multi-pass membrane protein</topology>
    </subcellularLocation>
</comment>
<evidence type="ECO:0000313" key="7">
    <source>
        <dbReference type="EMBL" id="PKG24403.1"/>
    </source>
</evidence>
<keyword evidence="5 6" id="KW-0472">Membrane</keyword>
<organism evidence="7 8">
    <name type="scientific">Niallia nealsonii</name>
    <dbReference type="NCBI Taxonomy" id="115979"/>
    <lineage>
        <taxon>Bacteria</taxon>
        <taxon>Bacillati</taxon>
        <taxon>Bacillota</taxon>
        <taxon>Bacilli</taxon>
        <taxon>Bacillales</taxon>
        <taxon>Bacillaceae</taxon>
        <taxon>Niallia</taxon>
    </lineage>
</organism>
<gene>
    <name evidence="7" type="ORF">CWS01_07275</name>
</gene>
<evidence type="ECO:0000256" key="5">
    <source>
        <dbReference type="ARBA" id="ARBA00023136"/>
    </source>
</evidence>
<evidence type="ECO:0000256" key="3">
    <source>
        <dbReference type="ARBA" id="ARBA00022692"/>
    </source>
</evidence>
<comment type="caution">
    <text evidence="7">The sequence shown here is derived from an EMBL/GenBank/DDBJ whole genome shotgun (WGS) entry which is preliminary data.</text>
</comment>
<dbReference type="AlphaFoldDB" id="A0A2N0Z4H3"/>
<dbReference type="OrthoDB" id="9784202at2"/>
<dbReference type="PANTHER" id="PTHR30086">
    <property type="entry name" value="ARGININE EXPORTER PROTEIN ARGO"/>
    <property type="match status" value="1"/>
</dbReference>
<dbReference type="EMBL" id="PISE01000014">
    <property type="protein sequence ID" value="PKG24403.1"/>
    <property type="molecule type" value="Genomic_DNA"/>
</dbReference>
<keyword evidence="3 6" id="KW-0812">Transmembrane</keyword>
<dbReference type="Proteomes" id="UP000233375">
    <property type="component" value="Unassembled WGS sequence"/>
</dbReference>
<reference evidence="7 8" key="1">
    <citation type="journal article" date="2003" name="Int. J. Syst. Evol. Microbiol.">
        <title>Bacillus nealsonii sp. nov., isolated from a spacecraft-assembly facility, whose spores are gamma-radiation resistant.</title>
        <authorList>
            <person name="Venkateswaran K."/>
            <person name="Kempf M."/>
            <person name="Chen F."/>
            <person name="Satomi M."/>
            <person name="Nicholson W."/>
            <person name="Kern R."/>
        </authorList>
    </citation>
    <scope>NUCLEOTIDE SEQUENCE [LARGE SCALE GENOMIC DNA]</scope>
    <source>
        <strain evidence="7 8">FO-92</strain>
    </source>
</reference>
<dbReference type="InterPro" id="IPR001123">
    <property type="entry name" value="LeuE-type"/>
</dbReference>
<evidence type="ECO:0000256" key="6">
    <source>
        <dbReference type="SAM" id="Phobius"/>
    </source>
</evidence>
<feature type="transmembrane region" description="Helical" evidence="6">
    <location>
        <begin position="66"/>
        <end position="84"/>
    </location>
</feature>
<feature type="transmembrane region" description="Helical" evidence="6">
    <location>
        <begin position="148"/>
        <end position="169"/>
    </location>
</feature>
<accession>A0A2N0Z4H3</accession>
<dbReference type="PIRSF" id="PIRSF006324">
    <property type="entry name" value="LeuE"/>
    <property type="match status" value="1"/>
</dbReference>
<feature type="transmembrane region" description="Helical" evidence="6">
    <location>
        <begin position="6"/>
        <end position="24"/>
    </location>
</feature>
<proteinExistence type="predicted"/>
<feature type="transmembrane region" description="Helical" evidence="6">
    <location>
        <begin position="189"/>
        <end position="206"/>
    </location>
</feature>
<evidence type="ECO:0000256" key="4">
    <source>
        <dbReference type="ARBA" id="ARBA00022989"/>
    </source>
</evidence>
<dbReference type="GO" id="GO:0005886">
    <property type="term" value="C:plasma membrane"/>
    <property type="evidence" value="ECO:0007669"/>
    <property type="project" value="UniProtKB-SubCell"/>
</dbReference>
<evidence type="ECO:0000256" key="2">
    <source>
        <dbReference type="ARBA" id="ARBA00022475"/>
    </source>
</evidence>
<dbReference type="PANTHER" id="PTHR30086:SF20">
    <property type="entry name" value="ARGININE EXPORTER PROTEIN ARGO-RELATED"/>
    <property type="match status" value="1"/>
</dbReference>
<protein>
    <submittedName>
        <fullName evidence="7">Lysine transporter LysE</fullName>
    </submittedName>
</protein>
<feature type="transmembrane region" description="Helical" evidence="6">
    <location>
        <begin position="36"/>
        <end position="60"/>
    </location>
</feature>